<keyword evidence="10" id="KW-0812">Transmembrane</keyword>
<feature type="region of interest" description="Disordered" evidence="9">
    <location>
        <begin position="399"/>
        <end position="418"/>
    </location>
</feature>
<evidence type="ECO:0000256" key="8">
    <source>
        <dbReference type="ARBA" id="ARBA00022833"/>
    </source>
</evidence>
<name>A0AAD1UTA5_EUPCR</name>
<evidence type="ECO:0000256" key="3">
    <source>
        <dbReference type="ARBA" id="ARBA00022679"/>
    </source>
</evidence>
<accession>A0AAD1UTA5</accession>
<organism evidence="12 13">
    <name type="scientific">Euplotes crassus</name>
    <dbReference type="NCBI Taxonomy" id="5936"/>
    <lineage>
        <taxon>Eukaryota</taxon>
        <taxon>Sar</taxon>
        <taxon>Alveolata</taxon>
        <taxon>Ciliophora</taxon>
        <taxon>Intramacronucleata</taxon>
        <taxon>Spirotrichea</taxon>
        <taxon>Hypotrichia</taxon>
        <taxon>Euplotida</taxon>
        <taxon>Euplotidae</taxon>
        <taxon>Moneuplotes</taxon>
    </lineage>
</organism>
<comment type="catalytic activity">
    <reaction evidence="1">
        <text>[E2 ubiquitin-conjugating enzyme]-S-ubiquitinyl-L-cysteine + [acceptor protein]-L-lysine = [E2 ubiquitin-conjugating enzyme]-L-cysteine + [acceptor protein]-N(6)-ubiquitinyl-L-lysine.</text>
        <dbReference type="EC" id="2.3.2.31"/>
    </reaction>
</comment>
<comment type="caution">
    <text evidence="12">The sequence shown here is derived from an EMBL/GenBank/DDBJ whole genome shotgun (WGS) entry which is preliminary data.</text>
</comment>
<proteinExistence type="predicted"/>
<dbReference type="PANTHER" id="PTHR11685">
    <property type="entry name" value="RBR FAMILY RING FINGER AND IBR DOMAIN-CONTAINING"/>
    <property type="match status" value="1"/>
</dbReference>
<keyword evidence="10" id="KW-1133">Transmembrane helix</keyword>
<dbReference type="PROSITE" id="PS51873">
    <property type="entry name" value="TRIAD"/>
    <property type="match status" value="1"/>
</dbReference>
<dbReference type="GO" id="GO:0061630">
    <property type="term" value="F:ubiquitin protein ligase activity"/>
    <property type="evidence" value="ECO:0007669"/>
    <property type="project" value="UniProtKB-EC"/>
</dbReference>
<feature type="compositionally biased region" description="Basic residues" evidence="9">
    <location>
        <begin position="403"/>
        <end position="418"/>
    </location>
</feature>
<keyword evidence="5" id="KW-0677">Repeat</keyword>
<dbReference type="InterPro" id="IPR002867">
    <property type="entry name" value="IBR_dom"/>
</dbReference>
<protein>
    <recommendedName>
        <fullName evidence="2">RBR-type E3 ubiquitin transferase</fullName>
        <ecNumber evidence="2">2.3.2.31</ecNumber>
    </recommendedName>
</protein>
<evidence type="ECO:0000256" key="4">
    <source>
        <dbReference type="ARBA" id="ARBA00022723"/>
    </source>
</evidence>
<evidence type="ECO:0000313" key="13">
    <source>
        <dbReference type="Proteomes" id="UP001295684"/>
    </source>
</evidence>
<evidence type="ECO:0000256" key="6">
    <source>
        <dbReference type="ARBA" id="ARBA00022771"/>
    </source>
</evidence>
<sequence length="418" mass="49075">MLEFCVICYANKVKKPIQCGAYQGEDHKRKTYVCKQCLTDWATSKLSSDKFAQDHELPCPNSECKHKLTDQDLIQLVGPRLFESINQTYTDIYISTTEDMRRCPSKGCDFAGSIELKACADNLECHKCGFQWREKVQTSYLRRMQEGVTGLIKELDLKSYLNQMLTANACPKCEEVIWKDGGCKHMMCKKCNYEFCWFCLGAYPRYEHTEPMLCGQKHALKIWMTFFMLMVIYFKLGIELKFIFFFIFLPNFCLLIYSFIPMIVVIAFIDLYHHWKQINDGVVQVFVCLFFMFVIFPGESYLVYISYYSRLNFLHSALIFELWMIIYIICFAAACKATFFIAKYLYKVFQACLSALIKMIRLKGSFTIYVVKAPFQSFSFLRLLARMSRSEKSRYQAVQSIQKTKKRKNNKRGKTKTR</sequence>
<keyword evidence="7" id="KW-0833">Ubl conjugation pathway</keyword>
<keyword evidence="10" id="KW-0472">Membrane</keyword>
<dbReference type="Gene3D" id="1.20.120.1750">
    <property type="match status" value="1"/>
</dbReference>
<dbReference type="InterPro" id="IPR031127">
    <property type="entry name" value="E3_UB_ligase_RBR"/>
</dbReference>
<keyword evidence="8" id="KW-0862">Zinc</keyword>
<evidence type="ECO:0000313" key="12">
    <source>
        <dbReference type="EMBL" id="CAI2371010.1"/>
    </source>
</evidence>
<dbReference type="GO" id="GO:0008270">
    <property type="term" value="F:zinc ion binding"/>
    <property type="evidence" value="ECO:0007669"/>
    <property type="project" value="UniProtKB-KW"/>
</dbReference>
<keyword evidence="4" id="KW-0479">Metal-binding</keyword>
<evidence type="ECO:0000256" key="1">
    <source>
        <dbReference type="ARBA" id="ARBA00001798"/>
    </source>
</evidence>
<evidence type="ECO:0000256" key="2">
    <source>
        <dbReference type="ARBA" id="ARBA00012251"/>
    </source>
</evidence>
<dbReference type="GO" id="GO:0016567">
    <property type="term" value="P:protein ubiquitination"/>
    <property type="evidence" value="ECO:0007669"/>
    <property type="project" value="InterPro"/>
</dbReference>
<dbReference type="AlphaFoldDB" id="A0AAD1UTA5"/>
<keyword evidence="6" id="KW-0863">Zinc-finger</keyword>
<evidence type="ECO:0000259" key="11">
    <source>
        <dbReference type="PROSITE" id="PS51873"/>
    </source>
</evidence>
<dbReference type="EMBL" id="CAMPGE010012229">
    <property type="protein sequence ID" value="CAI2371010.1"/>
    <property type="molecule type" value="Genomic_DNA"/>
</dbReference>
<feature type="transmembrane region" description="Helical" evidence="10">
    <location>
        <begin position="313"/>
        <end position="332"/>
    </location>
</feature>
<reference evidence="12" key="1">
    <citation type="submission" date="2023-07" db="EMBL/GenBank/DDBJ databases">
        <authorList>
            <consortium name="AG Swart"/>
            <person name="Singh M."/>
            <person name="Singh A."/>
            <person name="Seah K."/>
            <person name="Emmerich C."/>
        </authorList>
    </citation>
    <scope>NUCLEOTIDE SEQUENCE</scope>
    <source>
        <strain evidence="12">DP1</strain>
    </source>
</reference>
<dbReference type="SUPFAM" id="SSF57850">
    <property type="entry name" value="RING/U-box"/>
    <property type="match status" value="2"/>
</dbReference>
<feature type="transmembrane region" description="Helical" evidence="10">
    <location>
        <begin position="242"/>
        <end position="269"/>
    </location>
</feature>
<evidence type="ECO:0000256" key="9">
    <source>
        <dbReference type="SAM" id="MobiDB-lite"/>
    </source>
</evidence>
<dbReference type="InterPro" id="IPR044066">
    <property type="entry name" value="TRIAD_supradom"/>
</dbReference>
<dbReference type="Proteomes" id="UP001295684">
    <property type="component" value="Unassembled WGS sequence"/>
</dbReference>
<keyword evidence="13" id="KW-1185">Reference proteome</keyword>
<dbReference type="Pfam" id="PF22191">
    <property type="entry name" value="IBR_1"/>
    <property type="match status" value="1"/>
</dbReference>
<gene>
    <name evidence="12" type="ORF">ECRASSUSDP1_LOCUS12330</name>
</gene>
<feature type="transmembrane region" description="Helical" evidence="10">
    <location>
        <begin position="281"/>
        <end position="307"/>
    </location>
</feature>
<evidence type="ECO:0000256" key="7">
    <source>
        <dbReference type="ARBA" id="ARBA00022786"/>
    </source>
</evidence>
<dbReference type="EC" id="2.3.2.31" evidence="2"/>
<dbReference type="SMART" id="SM00647">
    <property type="entry name" value="IBR"/>
    <property type="match status" value="1"/>
</dbReference>
<evidence type="ECO:0000256" key="5">
    <source>
        <dbReference type="ARBA" id="ARBA00022737"/>
    </source>
</evidence>
<evidence type="ECO:0000256" key="10">
    <source>
        <dbReference type="SAM" id="Phobius"/>
    </source>
</evidence>
<keyword evidence="3" id="KW-0808">Transferase</keyword>
<feature type="domain" description="RING-type" evidence="11">
    <location>
        <begin position="1"/>
        <end position="222"/>
    </location>
</feature>